<dbReference type="InterPro" id="IPR013892">
    <property type="entry name" value="Cyt_c_biogenesis_Cmc1-like"/>
</dbReference>
<dbReference type="InterPro" id="IPR012255">
    <property type="entry name" value="ETF_b"/>
</dbReference>
<dbReference type="EMBL" id="JANBUW010000248">
    <property type="protein sequence ID" value="KAJ2847869.1"/>
    <property type="molecule type" value="Genomic_DNA"/>
</dbReference>
<dbReference type="GO" id="GO:0033539">
    <property type="term" value="P:fatty acid beta-oxidation using acyl-CoA dehydrogenase"/>
    <property type="evidence" value="ECO:0007669"/>
    <property type="project" value="TreeGrafter"/>
</dbReference>
<feature type="domain" description="Electron transfer flavoprotein alpha/beta-subunit N-terminal" evidence="8">
    <location>
        <begin position="1"/>
        <end position="77"/>
    </location>
</feature>
<keyword evidence="6" id="KW-1015">Disulfide bond</keyword>
<dbReference type="Pfam" id="PF08583">
    <property type="entry name" value="Cmc1"/>
    <property type="match status" value="1"/>
</dbReference>
<accession>A0A9W8LYS5</accession>
<dbReference type="PANTHER" id="PTHR21294">
    <property type="entry name" value="ELECTRON TRANSFER FLAVOPROTEIN BETA-SUBUNIT"/>
    <property type="match status" value="1"/>
</dbReference>
<sequence length="218" mass="24657">MLAGLLNWPQATFASKVDINSGVLEVVREVDGGLETVSSALPAVVTTDLRLNEPRYASLPNIMKAKKKPLKVLTPAELQVEIKSRLQTLKVTEPPKRQGGKMVASVDELLDKLRNEAKFSFTLDMHPALADHLNPGCIDLVERLNACHTDHRWAKFFGKCNALSEALNKCLAQEFEVRRKHQLKEARARRAYYAAKWKQMDEEDKLHAEFEQAQQARK</sequence>
<dbReference type="InterPro" id="IPR014730">
    <property type="entry name" value="ETF_a/b_N"/>
</dbReference>
<evidence type="ECO:0000256" key="2">
    <source>
        <dbReference type="ARBA" id="ARBA00007347"/>
    </source>
</evidence>
<comment type="caution">
    <text evidence="9">The sequence shown here is derived from an EMBL/GenBank/DDBJ whole genome shotgun (WGS) entry which is preliminary data.</text>
</comment>
<gene>
    <name evidence="9" type="ORF">IWW36_003630</name>
</gene>
<dbReference type="PANTHER" id="PTHR21294:SF8">
    <property type="entry name" value="ELECTRON TRANSFER FLAVOPROTEIN SUBUNIT BETA"/>
    <property type="match status" value="1"/>
</dbReference>
<comment type="similarity">
    <text evidence="2">Belongs to the CMC family.</text>
</comment>
<evidence type="ECO:0000256" key="4">
    <source>
        <dbReference type="ARBA" id="ARBA00022448"/>
    </source>
</evidence>
<dbReference type="GO" id="GO:0005759">
    <property type="term" value="C:mitochondrial matrix"/>
    <property type="evidence" value="ECO:0007669"/>
    <property type="project" value="UniProtKB-SubCell"/>
</dbReference>
<proteinExistence type="inferred from homology"/>
<evidence type="ECO:0000256" key="7">
    <source>
        <dbReference type="ARBA" id="ARBA00025416"/>
    </source>
</evidence>
<evidence type="ECO:0000259" key="8">
    <source>
        <dbReference type="Pfam" id="PF01012"/>
    </source>
</evidence>
<comment type="subcellular location">
    <subcellularLocation>
        <location evidence="1">Mitochondrion matrix</location>
    </subcellularLocation>
</comment>
<organism evidence="9 10">
    <name type="scientific">Coemansia brasiliensis</name>
    <dbReference type="NCBI Taxonomy" id="2650707"/>
    <lineage>
        <taxon>Eukaryota</taxon>
        <taxon>Fungi</taxon>
        <taxon>Fungi incertae sedis</taxon>
        <taxon>Zoopagomycota</taxon>
        <taxon>Kickxellomycotina</taxon>
        <taxon>Kickxellomycetes</taxon>
        <taxon>Kickxellales</taxon>
        <taxon>Kickxellaceae</taxon>
        <taxon>Coemansia</taxon>
    </lineage>
</organism>
<comment type="function">
    <text evidence="7">The electron transfer flavoprotein serves as a specific electron acceptor for several dehydrogenases, including five acyl-CoA dehydrogenases, glutaryl-CoA and sarcosine dehydrogenase. It transfers the electrons to the main mitochondrial respiratory chain via ETF-ubiquinone oxidoreductase (ETF dehydrogenase).</text>
</comment>
<keyword evidence="5" id="KW-0249">Electron transport</keyword>
<dbReference type="GO" id="GO:0009063">
    <property type="term" value="P:amino acid catabolic process"/>
    <property type="evidence" value="ECO:0007669"/>
    <property type="project" value="TreeGrafter"/>
</dbReference>
<reference evidence="9" key="1">
    <citation type="submission" date="2022-07" db="EMBL/GenBank/DDBJ databases">
        <title>Phylogenomic reconstructions and comparative analyses of Kickxellomycotina fungi.</title>
        <authorList>
            <person name="Reynolds N.K."/>
            <person name="Stajich J.E."/>
            <person name="Barry K."/>
            <person name="Grigoriev I.V."/>
            <person name="Crous P."/>
            <person name="Smith M.E."/>
        </authorList>
    </citation>
    <scope>NUCLEOTIDE SEQUENCE</scope>
    <source>
        <strain evidence="9">NRRL 1566</strain>
    </source>
</reference>
<keyword evidence="4" id="KW-0813">Transport</keyword>
<dbReference type="Proteomes" id="UP001139887">
    <property type="component" value="Unassembled WGS sequence"/>
</dbReference>
<evidence type="ECO:0000256" key="6">
    <source>
        <dbReference type="ARBA" id="ARBA00023157"/>
    </source>
</evidence>
<evidence type="ECO:0000256" key="1">
    <source>
        <dbReference type="ARBA" id="ARBA00004305"/>
    </source>
</evidence>
<dbReference type="InterPro" id="IPR000049">
    <property type="entry name" value="ET-Flavoprotein_bsu_CS"/>
</dbReference>
<dbReference type="Pfam" id="PF01012">
    <property type="entry name" value="ETF"/>
    <property type="match status" value="1"/>
</dbReference>
<keyword evidence="10" id="KW-1185">Reference proteome</keyword>
<evidence type="ECO:0000313" key="9">
    <source>
        <dbReference type="EMBL" id="KAJ2847869.1"/>
    </source>
</evidence>
<name>A0A9W8LYS5_9FUNG</name>
<comment type="similarity">
    <text evidence="3">Belongs to the ETF beta-subunit/FixA family.</text>
</comment>
<dbReference type="GO" id="GO:0009055">
    <property type="term" value="F:electron transfer activity"/>
    <property type="evidence" value="ECO:0007669"/>
    <property type="project" value="InterPro"/>
</dbReference>
<evidence type="ECO:0000313" key="10">
    <source>
        <dbReference type="Proteomes" id="UP001139887"/>
    </source>
</evidence>
<dbReference type="SUPFAM" id="SSF52402">
    <property type="entry name" value="Adenine nucleotide alpha hydrolases-like"/>
    <property type="match status" value="1"/>
</dbReference>
<dbReference type="Gene3D" id="3.40.50.620">
    <property type="entry name" value="HUPs"/>
    <property type="match status" value="1"/>
</dbReference>
<evidence type="ECO:0000256" key="3">
    <source>
        <dbReference type="ARBA" id="ARBA00007557"/>
    </source>
</evidence>
<evidence type="ECO:0000256" key="5">
    <source>
        <dbReference type="ARBA" id="ARBA00022982"/>
    </source>
</evidence>
<protein>
    <recommendedName>
        <fullName evidence="8">Electron transfer flavoprotein alpha/beta-subunit N-terminal domain-containing protein</fullName>
    </recommendedName>
</protein>
<dbReference type="PROSITE" id="PS01065">
    <property type="entry name" value="ETF_BETA"/>
    <property type="match status" value="1"/>
</dbReference>
<dbReference type="AlphaFoldDB" id="A0A9W8LYS5"/>
<dbReference type="OrthoDB" id="276685at2759"/>
<dbReference type="InterPro" id="IPR014729">
    <property type="entry name" value="Rossmann-like_a/b/a_fold"/>
</dbReference>